<evidence type="ECO:0000313" key="2">
    <source>
        <dbReference type="Proteomes" id="UP000525298"/>
    </source>
</evidence>
<keyword evidence="2" id="KW-1185">Reference proteome</keyword>
<accession>A0A7W0C7T0</accession>
<reference evidence="1 2" key="1">
    <citation type="submission" date="2020-07" db="EMBL/GenBank/DDBJ databases">
        <title>Genomic Encyclopedia of Type Strains, Phase IV (KMG-IV): sequencing the most valuable type-strain genomes for metagenomic binning, comparative biology and taxonomic classification.</title>
        <authorList>
            <person name="Goeker M."/>
        </authorList>
    </citation>
    <scope>NUCLEOTIDE SEQUENCE [LARGE SCALE GENOMIC DNA]</scope>
    <source>
        <strain evidence="1 2">DSM 17721</strain>
    </source>
</reference>
<organism evidence="1 2">
    <name type="scientific">Desulfosalsimonas propionicica</name>
    <dbReference type="NCBI Taxonomy" id="332175"/>
    <lineage>
        <taxon>Bacteria</taxon>
        <taxon>Pseudomonadati</taxon>
        <taxon>Thermodesulfobacteriota</taxon>
        <taxon>Desulfobacteria</taxon>
        <taxon>Desulfobacterales</taxon>
        <taxon>Desulfosalsimonadaceae</taxon>
        <taxon>Desulfosalsimonas</taxon>
    </lineage>
</organism>
<sequence length="100" mass="11851">MGACFWSYSKKISLKEIDTALLVETVVKYGDVDDIKLPFNHYNEADLKEIWLRRLVPDERFKKLNFYLARIFFNTDLDRFKQGIKGYDRAAKLRMLALPD</sequence>
<dbReference type="Proteomes" id="UP000525298">
    <property type="component" value="Unassembled WGS sequence"/>
</dbReference>
<name>A0A7W0C7T0_9BACT</name>
<comment type="caution">
    <text evidence="1">The sequence shown here is derived from an EMBL/GenBank/DDBJ whole genome shotgun (WGS) entry which is preliminary data.</text>
</comment>
<dbReference type="EMBL" id="JACDUS010000002">
    <property type="protein sequence ID" value="MBA2880645.1"/>
    <property type="molecule type" value="Genomic_DNA"/>
</dbReference>
<dbReference type="AlphaFoldDB" id="A0A7W0C7T0"/>
<gene>
    <name evidence="1" type="ORF">HNR65_000963</name>
</gene>
<proteinExistence type="predicted"/>
<protein>
    <submittedName>
        <fullName evidence="1">Uncharacterized protein</fullName>
    </submittedName>
</protein>
<evidence type="ECO:0000313" key="1">
    <source>
        <dbReference type="EMBL" id="MBA2880645.1"/>
    </source>
</evidence>